<dbReference type="AlphaFoldDB" id="A0A285PHU5"/>
<proteinExistence type="predicted"/>
<keyword evidence="2" id="KW-1185">Reference proteome</keyword>
<reference evidence="1 2" key="1">
    <citation type="submission" date="2017-09" db="EMBL/GenBank/DDBJ databases">
        <authorList>
            <person name="Ehlers B."/>
            <person name="Leendertz F.H."/>
        </authorList>
    </citation>
    <scope>NUCLEOTIDE SEQUENCE [LARGE SCALE GENOMIC DNA]</scope>
    <source>
        <strain evidence="1 2">DSM 18289</strain>
    </source>
</reference>
<dbReference type="RefSeq" id="WP_097155675.1">
    <property type="nucleotide sequence ID" value="NZ_OBEL01000007.1"/>
</dbReference>
<protein>
    <submittedName>
        <fullName evidence="1">Uncharacterized protein</fullName>
    </submittedName>
</protein>
<organism evidence="1 2">
    <name type="scientific">Cohaesibacter gelatinilyticus</name>
    <dbReference type="NCBI Taxonomy" id="372072"/>
    <lineage>
        <taxon>Bacteria</taxon>
        <taxon>Pseudomonadati</taxon>
        <taxon>Pseudomonadota</taxon>
        <taxon>Alphaproteobacteria</taxon>
        <taxon>Hyphomicrobiales</taxon>
        <taxon>Cohaesibacteraceae</taxon>
    </lineage>
</organism>
<gene>
    <name evidence="1" type="ORF">SAMN06265368_4419</name>
</gene>
<evidence type="ECO:0000313" key="2">
    <source>
        <dbReference type="Proteomes" id="UP000219439"/>
    </source>
</evidence>
<sequence>MTSEVEIYNLALSHIGITVPVASPTEKSNEAKQCRLHFAHAVRALQNFPYDFLKTTRSLAMIGHGENGDHVYDLPRDMIRLIKLASTIDDNSLPVHDYALRGGQLHCKISPAYLTYTKPVLDSSLFPPSFIDALSWELAARICFPLTKDQKLRQETFQIAQMRQPKAEEINANNEIDSWDLPANHLEARS</sequence>
<dbReference type="OrthoDB" id="7278537at2"/>
<dbReference type="Proteomes" id="UP000219439">
    <property type="component" value="Unassembled WGS sequence"/>
</dbReference>
<evidence type="ECO:0000313" key="1">
    <source>
        <dbReference type="EMBL" id="SNZ21302.1"/>
    </source>
</evidence>
<dbReference type="EMBL" id="OBEL01000007">
    <property type="protein sequence ID" value="SNZ21302.1"/>
    <property type="molecule type" value="Genomic_DNA"/>
</dbReference>
<name>A0A285PHU5_9HYPH</name>
<accession>A0A285PHU5</accession>